<dbReference type="OrthoDB" id="408631at2759"/>
<keyword evidence="3" id="KW-1185">Reference proteome</keyword>
<comment type="caution">
    <text evidence="2">The sequence shown here is derived from an EMBL/GenBank/DDBJ whole genome shotgun (WGS) entry which is preliminary data.</text>
</comment>
<dbReference type="Proteomes" id="UP001149165">
    <property type="component" value="Unassembled WGS sequence"/>
</dbReference>
<gene>
    <name evidence="2" type="ORF">N7456_003753</name>
</gene>
<dbReference type="Gene3D" id="3.40.50.1820">
    <property type="entry name" value="alpha/beta hydrolase"/>
    <property type="match status" value="1"/>
</dbReference>
<dbReference type="GO" id="GO:0016787">
    <property type="term" value="F:hydrolase activity"/>
    <property type="evidence" value="ECO:0007669"/>
    <property type="project" value="InterPro"/>
</dbReference>
<proteinExistence type="predicted"/>
<dbReference type="AlphaFoldDB" id="A0A9W9FVC5"/>
<dbReference type="Pfam" id="PF07859">
    <property type="entry name" value="Abhydrolase_3"/>
    <property type="match status" value="1"/>
</dbReference>
<protein>
    <submittedName>
        <fullName evidence="2">Alpha/beta-hydrolase</fullName>
    </submittedName>
</protein>
<dbReference type="PANTHER" id="PTHR23024:SF166">
    <property type="entry name" value="ALPHA_BETA HYDROLASE FOLD-3 DOMAIN-CONTAINING PROTEIN-RELATED"/>
    <property type="match status" value="1"/>
</dbReference>
<dbReference type="SUPFAM" id="SSF53474">
    <property type="entry name" value="alpha/beta-Hydrolases"/>
    <property type="match status" value="1"/>
</dbReference>
<reference evidence="2" key="1">
    <citation type="submission" date="2022-11" db="EMBL/GenBank/DDBJ databases">
        <authorList>
            <person name="Petersen C."/>
        </authorList>
    </citation>
    <scope>NUCLEOTIDE SEQUENCE</scope>
    <source>
        <strain evidence="2">IBT 30069</strain>
    </source>
</reference>
<accession>A0A9W9FVC5</accession>
<dbReference type="InterPro" id="IPR029058">
    <property type="entry name" value="AB_hydrolase_fold"/>
</dbReference>
<evidence type="ECO:0000313" key="3">
    <source>
        <dbReference type="Proteomes" id="UP001149165"/>
    </source>
</evidence>
<dbReference type="GO" id="GO:0072330">
    <property type="term" value="P:monocarboxylic acid biosynthetic process"/>
    <property type="evidence" value="ECO:0007669"/>
    <property type="project" value="UniProtKB-ARBA"/>
</dbReference>
<organism evidence="2 3">
    <name type="scientific">Penicillium angulare</name>
    <dbReference type="NCBI Taxonomy" id="116970"/>
    <lineage>
        <taxon>Eukaryota</taxon>
        <taxon>Fungi</taxon>
        <taxon>Dikarya</taxon>
        <taxon>Ascomycota</taxon>
        <taxon>Pezizomycotina</taxon>
        <taxon>Eurotiomycetes</taxon>
        <taxon>Eurotiomycetidae</taxon>
        <taxon>Eurotiales</taxon>
        <taxon>Aspergillaceae</taxon>
        <taxon>Penicillium</taxon>
    </lineage>
</organism>
<evidence type="ECO:0000259" key="1">
    <source>
        <dbReference type="Pfam" id="PF07859"/>
    </source>
</evidence>
<dbReference type="EMBL" id="JAPQKH010000003">
    <property type="protein sequence ID" value="KAJ5107078.1"/>
    <property type="molecule type" value="Genomic_DNA"/>
</dbReference>
<dbReference type="GO" id="GO:0017000">
    <property type="term" value="P:antibiotic biosynthetic process"/>
    <property type="evidence" value="ECO:0007669"/>
    <property type="project" value="UniProtKB-ARBA"/>
</dbReference>
<sequence>MNRDHLEINPEPGLDIYEFTIPARDNHPICVRVYKQSTLKEDLPLLIYLHGGGFVTGGLETDDASCRALAREIPLLILNVEYRLAPENPFPVGFEDSFDVVRWAASHGTEKLPINLQRGFLLGGTSAGANFTMGIAHLAVQEKLSPSLTGLLFLAGSFCHPDARPAQYKDRILSVDEINDAPGLTRKSIDYFAAKYGAPPEDKRLSSLLFESHANLAPKAVFYVCGWDPRRDEALLFGELLEKEGVAVKSYVYPGLPHGFWTTCPDLEVSRAWERDLIEGVGLLLR</sequence>
<dbReference type="InterPro" id="IPR013094">
    <property type="entry name" value="AB_hydrolase_3"/>
</dbReference>
<dbReference type="InterPro" id="IPR050466">
    <property type="entry name" value="Carboxylest/Gibb_receptor"/>
</dbReference>
<name>A0A9W9FVC5_9EURO</name>
<reference evidence="2" key="2">
    <citation type="journal article" date="2023" name="IMA Fungus">
        <title>Comparative genomic study of the Penicillium genus elucidates a diverse pangenome and 15 lateral gene transfer events.</title>
        <authorList>
            <person name="Petersen C."/>
            <person name="Sorensen T."/>
            <person name="Nielsen M.R."/>
            <person name="Sondergaard T.E."/>
            <person name="Sorensen J.L."/>
            <person name="Fitzpatrick D.A."/>
            <person name="Frisvad J.C."/>
            <person name="Nielsen K.L."/>
        </authorList>
    </citation>
    <scope>NUCLEOTIDE SEQUENCE</scope>
    <source>
        <strain evidence="2">IBT 30069</strain>
    </source>
</reference>
<dbReference type="PANTHER" id="PTHR23024">
    <property type="entry name" value="ARYLACETAMIDE DEACETYLASE"/>
    <property type="match status" value="1"/>
</dbReference>
<evidence type="ECO:0000313" key="2">
    <source>
        <dbReference type="EMBL" id="KAJ5107078.1"/>
    </source>
</evidence>
<feature type="domain" description="Alpha/beta hydrolase fold-3" evidence="1">
    <location>
        <begin position="46"/>
        <end position="261"/>
    </location>
</feature>